<proteinExistence type="predicted"/>
<organism evidence="6 7">
    <name type="scientific">Deinococcus geothermalis (strain DSM 11300 / CIP 105573 / AG-3a)</name>
    <dbReference type="NCBI Taxonomy" id="319795"/>
    <lineage>
        <taxon>Bacteria</taxon>
        <taxon>Thermotogati</taxon>
        <taxon>Deinococcota</taxon>
        <taxon>Deinococci</taxon>
        <taxon>Deinococcales</taxon>
        <taxon>Deinococcaceae</taxon>
        <taxon>Deinococcus</taxon>
    </lineage>
</organism>
<dbReference type="GO" id="GO:0003700">
    <property type="term" value="F:DNA-binding transcription factor activity"/>
    <property type="evidence" value="ECO:0007669"/>
    <property type="project" value="InterPro"/>
</dbReference>
<dbReference type="eggNOG" id="COG4977">
    <property type="taxonomic scope" value="Bacteria"/>
</dbReference>
<accession>Q1J2Q3</accession>
<dbReference type="PROSITE" id="PS01124">
    <property type="entry name" value="HTH_ARAC_FAMILY_2"/>
    <property type="match status" value="1"/>
</dbReference>
<dbReference type="KEGG" id="dge:Dgeo_2799"/>
<keyword evidence="6" id="KW-0614">Plasmid</keyword>
<dbReference type="HOGENOM" id="CLU_000445_100_3_0"/>
<dbReference type="SUPFAM" id="SSF46689">
    <property type="entry name" value="Homeodomain-like"/>
    <property type="match status" value="2"/>
</dbReference>
<evidence type="ECO:0000256" key="2">
    <source>
        <dbReference type="ARBA" id="ARBA00023125"/>
    </source>
</evidence>
<dbReference type="AlphaFoldDB" id="Q1J2Q3"/>
<dbReference type="PANTHER" id="PTHR43436:SF1">
    <property type="entry name" value="TRANSCRIPTIONAL REGULATORY PROTEIN"/>
    <property type="match status" value="1"/>
</dbReference>
<dbReference type="Proteomes" id="UP000002431">
    <property type="component" value="Plasmid pDGEO01"/>
</dbReference>
<evidence type="ECO:0000256" key="3">
    <source>
        <dbReference type="ARBA" id="ARBA00023163"/>
    </source>
</evidence>
<dbReference type="InterPro" id="IPR018062">
    <property type="entry name" value="HTH_AraC-typ_CS"/>
</dbReference>
<feature type="compositionally biased region" description="Basic residues" evidence="4">
    <location>
        <begin position="314"/>
        <end position="331"/>
    </location>
</feature>
<geneLocation type="plasmid" evidence="6 7">
    <name>pDGEO01</name>
</geneLocation>
<feature type="region of interest" description="Disordered" evidence="4">
    <location>
        <begin position="293"/>
        <end position="365"/>
    </location>
</feature>
<dbReference type="InterPro" id="IPR018060">
    <property type="entry name" value="HTH_AraC"/>
</dbReference>
<feature type="compositionally biased region" description="Basic and acidic residues" evidence="4">
    <location>
        <begin position="332"/>
        <end position="348"/>
    </location>
</feature>
<dbReference type="PROSITE" id="PS00041">
    <property type="entry name" value="HTH_ARAC_FAMILY_1"/>
    <property type="match status" value="1"/>
</dbReference>
<keyword evidence="2" id="KW-0238">DNA-binding</keyword>
<sequence>MTLVCDPPAALSLELARLRELVARHALYDAVFTTRVPGITVARSTRTHEAMEHSVQQPALCIVAQGNKSVQIGAEQYTYNPDRMLVYAVNLPTAFWVTEASPSAPFLTVRVDLDPQFIAELALKLYPHGLPRLQDSRGVQMTAADPAIIHAAVHILETAENERDARWVGPIILDELLMCLLLSPVGPVVAQLGRVDSGAQRVARAIEWIQGHLDKPLNIKLLAERAHLGVSTFYAHFKAVATMSPLQFQKNLRLQEARRLLPSTSLDVGAISRQVGYASASQFSRDYSRLFGRTPRTEMTQGRARPSGLEGGHNGRKIKPYGKQAGSKRGKWREGRAPGERREQEGEGPRAVLGGNTRWPQHHPL</sequence>
<name>Q1J2Q3_DEIGD</name>
<dbReference type="Pfam" id="PF12833">
    <property type="entry name" value="HTH_18"/>
    <property type="match status" value="1"/>
</dbReference>
<gene>
    <name evidence="6" type="ordered locus">Dgeo_2799</name>
</gene>
<dbReference type="PANTHER" id="PTHR43436">
    <property type="entry name" value="ARAC-FAMILY TRANSCRIPTIONAL REGULATOR"/>
    <property type="match status" value="1"/>
</dbReference>
<keyword evidence="7" id="KW-1185">Reference proteome</keyword>
<dbReference type="InterPro" id="IPR009594">
    <property type="entry name" value="Tscrpt_reg_HTH_AraC_N"/>
</dbReference>
<dbReference type="EMBL" id="CP000358">
    <property type="protein sequence ID" value="ABF44231.1"/>
    <property type="molecule type" value="Genomic_DNA"/>
</dbReference>
<keyword evidence="3" id="KW-0804">Transcription</keyword>
<dbReference type="InterPro" id="IPR009057">
    <property type="entry name" value="Homeodomain-like_sf"/>
</dbReference>
<keyword evidence="1" id="KW-0805">Transcription regulation</keyword>
<evidence type="ECO:0000256" key="1">
    <source>
        <dbReference type="ARBA" id="ARBA00023015"/>
    </source>
</evidence>
<dbReference type="GO" id="GO:0043565">
    <property type="term" value="F:sequence-specific DNA binding"/>
    <property type="evidence" value="ECO:0007669"/>
    <property type="project" value="InterPro"/>
</dbReference>
<dbReference type="Pfam" id="PF06719">
    <property type="entry name" value="AraC_N"/>
    <property type="match status" value="1"/>
</dbReference>
<feature type="domain" description="HTH araC/xylS-type" evidence="5">
    <location>
        <begin position="203"/>
        <end position="301"/>
    </location>
</feature>
<evidence type="ECO:0000256" key="4">
    <source>
        <dbReference type="SAM" id="MobiDB-lite"/>
    </source>
</evidence>
<dbReference type="SMART" id="SM00342">
    <property type="entry name" value="HTH_ARAC"/>
    <property type="match status" value="1"/>
</dbReference>
<protein>
    <submittedName>
        <fullName evidence="6">Transcriptional regulator, AraC family</fullName>
    </submittedName>
</protein>
<evidence type="ECO:0000313" key="7">
    <source>
        <dbReference type="Proteomes" id="UP000002431"/>
    </source>
</evidence>
<dbReference type="Gene3D" id="1.10.10.60">
    <property type="entry name" value="Homeodomain-like"/>
    <property type="match status" value="1"/>
</dbReference>
<reference evidence="6" key="1">
    <citation type="submission" date="2006-04" db="EMBL/GenBank/DDBJ databases">
        <title>Complete sequence of plasmid1 pDGEO01 of Deinococcus geothermalis DSM 11300.</title>
        <authorList>
            <consortium name="US DOE Joint Genome Institute"/>
            <person name="Copeland A."/>
            <person name="Lucas S."/>
            <person name="Lapidus A."/>
            <person name="Barry K."/>
            <person name="Detter J.C."/>
            <person name="Glavina del Rio T."/>
            <person name="Hammon N."/>
            <person name="Israni S."/>
            <person name="Dalin E."/>
            <person name="Tice H."/>
            <person name="Pitluck S."/>
            <person name="Brettin T."/>
            <person name="Bruce D."/>
            <person name="Han C."/>
            <person name="Tapia R."/>
            <person name="Saunders E."/>
            <person name="Gilna P."/>
            <person name="Schmutz J."/>
            <person name="Larimer F."/>
            <person name="Land M."/>
            <person name="Hauser L."/>
            <person name="Kyrpides N."/>
            <person name="Kim E."/>
            <person name="Daly M.J."/>
            <person name="Fredrickson J.K."/>
            <person name="Makarova K.S."/>
            <person name="Gaidamakova E.K."/>
            <person name="Zhai M."/>
            <person name="Richardson P."/>
        </authorList>
    </citation>
    <scope>NUCLEOTIDE SEQUENCE</scope>
    <source>
        <strain evidence="6">DSM 11300</strain>
        <plasmid evidence="6">pDGEO01</plasmid>
    </source>
</reference>
<evidence type="ECO:0000313" key="6">
    <source>
        <dbReference type="EMBL" id="ABF44231.1"/>
    </source>
</evidence>
<evidence type="ECO:0000259" key="5">
    <source>
        <dbReference type="PROSITE" id="PS01124"/>
    </source>
</evidence>